<gene>
    <name evidence="1" type="ORF">HMPREF9013_0871</name>
</gene>
<dbReference type="EMBL" id="ADFR01000002">
    <property type="protein sequence ID" value="EFC06170.1"/>
    <property type="molecule type" value="Genomic_DNA"/>
</dbReference>
<sequence length="48" mass="5522">MAKTIVKHANKGQPDVDFVKIDISSAHQGDNMAHEPRRYNKEVLLKKY</sequence>
<keyword evidence="2" id="KW-1185">Reference proteome</keyword>
<accession>D2MM94</accession>
<protein>
    <submittedName>
        <fullName evidence="1">Uncharacterized protein</fullName>
    </submittedName>
</protein>
<dbReference type="RefSeq" id="WP_006626515.1">
    <property type="nucleotide sequence ID" value="NZ_ADFR01000002.1"/>
</dbReference>
<proteinExistence type="predicted"/>
<reference evidence="2" key="1">
    <citation type="submission" date="2009-12" db="EMBL/GenBank/DDBJ databases">
        <title>Sequence of Clostridiales genomosp. BVAB3 str. UPII9-5.</title>
        <authorList>
            <person name="Madupu R."/>
            <person name="Durkin A.S."/>
            <person name="Torralba M."/>
            <person name="Methe B."/>
            <person name="Sutton G.G."/>
            <person name="Strausberg R.L."/>
            <person name="Nelson K.E."/>
        </authorList>
    </citation>
    <scope>NUCLEOTIDE SEQUENCE [LARGE SCALE GENOMIC DNA]</scope>
    <source>
        <strain evidence="2">W1219</strain>
    </source>
</reference>
<dbReference type="AlphaFoldDB" id="D2MM94"/>
<comment type="caution">
    <text evidence="1">The sequence shown here is derived from an EMBL/GenBank/DDBJ whole genome shotgun (WGS) entry which is preliminary data.</text>
</comment>
<organism evidence="1 2">
    <name type="scientific">Bulleidia extructa W1219</name>
    <dbReference type="NCBI Taxonomy" id="679192"/>
    <lineage>
        <taxon>Bacteria</taxon>
        <taxon>Bacillati</taxon>
        <taxon>Bacillota</taxon>
        <taxon>Erysipelotrichia</taxon>
        <taxon>Erysipelotrichales</taxon>
        <taxon>Erysipelotrichaceae</taxon>
        <taxon>Bulleidia</taxon>
    </lineage>
</organism>
<name>D2MM94_9FIRM</name>
<dbReference type="Proteomes" id="UP000005017">
    <property type="component" value="Unassembled WGS sequence"/>
</dbReference>
<evidence type="ECO:0000313" key="2">
    <source>
        <dbReference type="Proteomes" id="UP000005017"/>
    </source>
</evidence>
<evidence type="ECO:0000313" key="1">
    <source>
        <dbReference type="EMBL" id="EFC06170.1"/>
    </source>
</evidence>